<accession>A0A9I9E5X7</accession>
<dbReference type="Gramene" id="MELO3C029208.2.1">
    <property type="protein sequence ID" value="MELO3C029208.2.1"/>
    <property type="gene ID" value="MELO3C029208.2"/>
</dbReference>
<name>A0A9I9E5X7_CUCME</name>
<feature type="region of interest" description="Disordered" evidence="1">
    <location>
        <begin position="1"/>
        <end position="61"/>
    </location>
</feature>
<feature type="region of interest" description="Disordered" evidence="1">
    <location>
        <begin position="469"/>
        <end position="489"/>
    </location>
</feature>
<evidence type="ECO:0008006" key="3">
    <source>
        <dbReference type="Google" id="ProtNLM"/>
    </source>
</evidence>
<feature type="compositionally biased region" description="Basic and acidic residues" evidence="1">
    <location>
        <begin position="192"/>
        <end position="203"/>
    </location>
</feature>
<evidence type="ECO:0000313" key="2">
    <source>
        <dbReference type="EnsemblPlants" id="MELO3C029208.2.1"/>
    </source>
</evidence>
<reference evidence="2" key="1">
    <citation type="submission" date="2023-03" db="UniProtKB">
        <authorList>
            <consortium name="EnsemblPlants"/>
        </authorList>
    </citation>
    <scope>IDENTIFICATION</scope>
</reference>
<feature type="compositionally biased region" description="Polar residues" evidence="1">
    <location>
        <begin position="132"/>
        <end position="141"/>
    </location>
</feature>
<sequence length="547" mass="61312">MVNTRKGSYMPKQFEDAPNVITSSPPPVQHARVRGHRFKSTPFQRPYRLPSEKVQGEASSRLQESLRSEVVPEVGESSVPGSLTVHAHRAFEAIVSDMDSDDQDDVPLIRLLKKPLGPIISEKLPSDPPDSIHSQESSSTERVFIHTLGGLRRPPAMPSGHSPFVHPPRSKLLASKPDMVPAHIPGFTTAAHEEQADVSRNEDQCASFDQADIPPKDIPPPTNDLIAPSPEGRPESPKGSKPPKRKTQQARRNVTTKTGKKKVPVNIPSILIDKISFHHEESVQRWKFVVQRRIAHELIREFIVNLPDEFNNPSSPDYQTVHIRGFKFVISPTVINGFLGNIVDIDCSPSCPTTEVLATILSDGTLSTWPVPIALPWLFSSRLLHLNGVVLTATNVPRPEPKTIALSYRPFQGSHDESAKGFYVDRELAARIVNSLTAESRALTNSITLLSKRRLEVDALLQHLKSLAPSTSRRQPSSDHERVRRNNEKSRVADTKNFWFIIEVPATKVTHLSCAQFPRRRQYWPNWVIKVSCVILFYCLTSDYLHY</sequence>
<dbReference type="EnsemblPlants" id="MELO3C029208.2.1">
    <property type="protein sequence ID" value="MELO3C029208.2.1"/>
    <property type="gene ID" value="MELO3C029208.2"/>
</dbReference>
<proteinExistence type="predicted"/>
<evidence type="ECO:0000256" key="1">
    <source>
        <dbReference type="SAM" id="MobiDB-lite"/>
    </source>
</evidence>
<organism evidence="2">
    <name type="scientific">Cucumis melo</name>
    <name type="common">Muskmelon</name>
    <dbReference type="NCBI Taxonomy" id="3656"/>
    <lineage>
        <taxon>Eukaryota</taxon>
        <taxon>Viridiplantae</taxon>
        <taxon>Streptophyta</taxon>
        <taxon>Embryophyta</taxon>
        <taxon>Tracheophyta</taxon>
        <taxon>Spermatophyta</taxon>
        <taxon>Magnoliopsida</taxon>
        <taxon>eudicotyledons</taxon>
        <taxon>Gunneridae</taxon>
        <taxon>Pentapetalae</taxon>
        <taxon>rosids</taxon>
        <taxon>fabids</taxon>
        <taxon>Cucurbitales</taxon>
        <taxon>Cucurbitaceae</taxon>
        <taxon>Benincaseae</taxon>
        <taxon>Cucumis</taxon>
    </lineage>
</organism>
<feature type="region of interest" description="Disordered" evidence="1">
    <location>
        <begin position="192"/>
        <end position="260"/>
    </location>
</feature>
<feature type="region of interest" description="Disordered" evidence="1">
    <location>
        <begin position="120"/>
        <end position="173"/>
    </location>
</feature>
<protein>
    <recommendedName>
        <fullName evidence="3">Flocculation protein FLO11-like</fullName>
    </recommendedName>
</protein>
<dbReference type="AlphaFoldDB" id="A0A9I9E5X7"/>
<feature type="compositionally biased region" description="Basic and acidic residues" evidence="1">
    <location>
        <begin position="476"/>
        <end position="489"/>
    </location>
</feature>